<feature type="region of interest" description="Disordered" evidence="1">
    <location>
        <begin position="1"/>
        <end position="37"/>
    </location>
</feature>
<name>A0AAE1P0Y2_9EUCA</name>
<proteinExistence type="predicted"/>
<dbReference type="AlphaFoldDB" id="A0AAE1P0Y2"/>
<accession>A0AAE1P0Y2</accession>
<feature type="region of interest" description="Disordered" evidence="1">
    <location>
        <begin position="58"/>
        <end position="87"/>
    </location>
</feature>
<comment type="caution">
    <text evidence="2">The sequence shown here is derived from an EMBL/GenBank/DDBJ whole genome shotgun (WGS) entry which is preliminary data.</text>
</comment>
<keyword evidence="3" id="KW-1185">Reference proteome</keyword>
<evidence type="ECO:0000256" key="1">
    <source>
        <dbReference type="SAM" id="MobiDB-lite"/>
    </source>
</evidence>
<feature type="compositionally biased region" description="Polar residues" evidence="1">
    <location>
        <begin position="23"/>
        <end position="32"/>
    </location>
</feature>
<sequence length="254" mass="28370">MRVLAVTLGRSSRPRHGDLQDVLQHQTQSPATRSKEDVTSLIHDHDHKHVMMYDDDEGVSGTGSLGRSGASRIPKAKTGPETSTGNNKMVTNQEQRLISVQPNVETKSAKVTRIPRETMSAHRSSKLVRNSSSATNHHHHLHYYLHHLHYHHVHICIVSDHLHLRPKTSQIHHTQPDQLVASAVKNLRNQMKDQQKCTASLEPPVKSSVSTHLPSHPSLTTTTTSSSDLVRRINVASGAHSHFGTFPRRRPSQK</sequence>
<feature type="non-terminal residue" evidence="2">
    <location>
        <position position="1"/>
    </location>
</feature>
<organism evidence="2 3">
    <name type="scientific">Petrolisthes manimaculis</name>
    <dbReference type="NCBI Taxonomy" id="1843537"/>
    <lineage>
        <taxon>Eukaryota</taxon>
        <taxon>Metazoa</taxon>
        <taxon>Ecdysozoa</taxon>
        <taxon>Arthropoda</taxon>
        <taxon>Crustacea</taxon>
        <taxon>Multicrustacea</taxon>
        <taxon>Malacostraca</taxon>
        <taxon>Eumalacostraca</taxon>
        <taxon>Eucarida</taxon>
        <taxon>Decapoda</taxon>
        <taxon>Pleocyemata</taxon>
        <taxon>Anomura</taxon>
        <taxon>Galatheoidea</taxon>
        <taxon>Porcellanidae</taxon>
        <taxon>Petrolisthes</taxon>
    </lineage>
</organism>
<protein>
    <submittedName>
        <fullName evidence="2">Uncharacterized protein</fullName>
    </submittedName>
</protein>
<dbReference type="Proteomes" id="UP001292094">
    <property type="component" value="Unassembled WGS sequence"/>
</dbReference>
<dbReference type="EMBL" id="JAWZYT010003321">
    <property type="protein sequence ID" value="KAK4298979.1"/>
    <property type="molecule type" value="Genomic_DNA"/>
</dbReference>
<evidence type="ECO:0000313" key="2">
    <source>
        <dbReference type="EMBL" id="KAK4298979.1"/>
    </source>
</evidence>
<feature type="compositionally biased region" description="Low complexity" evidence="1">
    <location>
        <begin position="210"/>
        <end position="227"/>
    </location>
</feature>
<feature type="region of interest" description="Disordered" evidence="1">
    <location>
        <begin position="190"/>
        <end position="227"/>
    </location>
</feature>
<gene>
    <name evidence="2" type="ORF">Pmani_028713</name>
</gene>
<evidence type="ECO:0000313" key="3">
    <source>
        <dbReference type="Proteomes" id="UP001292094"/>
    </source>
</evidence>
<reference evidence="2" key="1">
    <citation type="submission" date="2023-11" db="EMBL/GenBank/DDBJ databases">
        <title>Genome assemblies of two species of porcelain crab, Petrolisthes cinctipes and Petrolisthes manimaculis (Anomura: Porcellanidae).</title>
        <authorList>
            <person name="Angst P."/>
        </authorList>
    </citation>
    <scope>NUCLEOTIDE SEQUENCE</scope>
    <source>
        <strain evidence="2">PB745_02</strain>
        <tissue evidence="2">Gill</tissue>
    </source>
</reference>